<dbReference type="RefSeq" id="WP_132602045.1">
    <property type="nucleotide sequence ID" value="NZ_NRRP01000002.1"/>
</dbReference>
<dbReference type="Proteomes" id="UP000295733">
    <property type="component" value="Unassembled WGS sequence"/>
</dbReference>
<dbReference type="OrthoDB" id="9798468at2"/>
<evidence type="ECO:0000313" key="8">
    <source>
        <dbReference type="Proteomes" id="UP000295733"/>
    </source>
</evidence>
<feature type="transmembrane region" description="Helical" evidence="6">
    <location>
        <begin position="339"/>
        <end position="361"/>
    </location>
</feature>
<dbReference type="GO" id="GO:0015920">
    <property type="term" value="P:lipopolysaccharide transport"/>
    <property type="evidence" value="ECO:0007669"/>
    <property type="project" value="TreeGrafter"/>
</dbReference>
<keyword evidence="5 6" id="KW-0472">Membrane</keyword>
<evidence type="ECO:0000256" key="6">
    <source>
        <dbReference type="SAM" id="Phobius"/>
    </source>
</evidence>
<keyword evidence="4 6" id="KW-1133">Transmembrane helix</keyword>
<protein>
    <submittedName>
        <fullName evidence="7">Lipopolysaccharide export system permease protein</fullName>
    </submittedName>
</protein>
<feature type="transmembrane region" description="Helical" evidence="6">
    <location>
        <begin position="99"/>
        <end position="121"/>
    </location>
</feature>
<evidence type="ECO:0000313" key="7">
    <source>
        <dbReference type="EMBL" id="TCP23114.1"/>
    </source>
</evidence>
<dbReference type="InterPro" id="IPR005495">
    <property type="entry name" value="LptG/LptF_permease"/>
</dbReference>
<comment type="caution">
    <text evidence="7">The sequence shown here is derived from an EMBL/GenBank/DDBJ whole genome shotgun (WGS) entry which is preliminary data.</text>
</comment>
<accession>A0A4R2NP79</accession>
<feature type="transmembrane region" description="Helical" evidence="6">
    <location>
        <begin position="313"/>
        <end position="333"/>
    </location>
</feature>
<name>A0A4R2NP79_RHOAD</name>
<dbReference type="InterPro" id="IPR030923">
    <property type="entry name" value="LptG"/>
</dbReference>
<sequence>MTLHLYFARKFAISLLTVTALFTALFLLIDMVEQLRRFDIGVIGPAQALHLSALKVPADLYGLLPLIVLLATVALFLGLARTSELVVTRASGRSALRSLVAPVATAVALGAGAVAVLNPIVAATTTQYETVATRYSQDEISVLSVSDEGLWLRQGTPEGQMVIHAARTDADATRFIEVTFLGFDLTGDPRLRIAADHAILTPAGWDIRNAKRWDLGPDTANPEASATLHDRLALPSDLTRERIRDSFASPSAIPIWELPAFIQGMERAGFSARAHRVWLQTEFARPVLLAAMVLLGAGFTMRHSRFGRTGTMVMLAFAAGLGLVFLRNFAQVLGEIGEIPVALAAWSPPAAGILLSLGLLLHLEDG</sequence>
<proteinExistence type="predicted"/>
<evidence type="ECO:0000256" key="5">
    <source>
        <dbReference type="ARBA" id="ARBA00023136"/>
    </source>
</evidence>
<keyword evidence="3 6" id="KW-0812">Transmembrane</keyword>
<dbReference type="GO" id="GO:0055085">
    <property type="term" value="P:transmembrane transport"/>
    <property type="evidence" value="ECO:0007669"/>
    <property type="project" value="InterPro"/>
</dbReference>
<reference evidence="7 8" key="1">
    <citation type="submission" date="2019-03" db="EMBL/GenBank/DDBJ databases">
        <title>Genomic Encyclopedia of Type Strains, Phase IV (KMG-IV): sequencing the most valuable type-strain genomes for metagenomic binning, comparative biology and taxonomic classification.</title>
        <authorList>
            <person name="Goeker M."/>
        </authorList>
    </citation>
    <scope>NUCLEOTIDE SEQUENCE [LARGE SCALE GENOMIC DNA]</scope>
    <source>
        <strain evidence="7 8">DSM 2781</strain>
    </source>
</reference>
<feature type="transmembrane region" description="Helical" evidence="6">
    <location>
        <begin position="60"/>
        <end position="79"/>
    </location>
</feature>
<comment type="subcellular location">
    <subcellularLocation>
        <location evidence="1">Cell membrane</location>
        <topology evidence="1">Multi-pass membrane protein</topology>
    </subcellularLocation>
</comment>
<feature type="transmembrane region" description="Helical" evidence="6">
    <location>
        <begin position="12"/>
        <end position="29"/>
    </location>
</feature>
<dbReference type="GO" id="GO:0043190">
    <property type="term" value="C:ATP-binding cassette (ABC) transporter complex"/>
    <property type="evidence" value="ECO:0007669"/>
    <property type="project" value="InterPro"/>
</dbReference>
<keyword evidence="2" id="KW-1003">Cell membrane</keyword>
<feature type="transmembrane region" description="Helical" evidence="6">
    <location>
        <begin position="283"/>
        <end position="301"/>
    </location>
</feature>
<dbReference type="PANTHER" id="PTHR33529:SF2">
    <property type="entry name" value="LIPOPOLYSACCHARIDE EXPORT SYSTEM PERMEASE PROTEIN LPTG"/>
    <property type="match status" value="1"/>
</dbReference>
<evidence type="ECO:0000256" key="1">
    <source>
        <dbReference type="ARBA" id="ARBA00004651"/>
    </source>
</evidence>
<dbReference type="AlphaFoldDB" id="A0A4R2NP79"/>
<evidence type="ECO:0000256" key="2">
    <source>
        <dbReference type="ARBA" id="ARBA00022475"/>
    </source>
</evidence>
<dbReference type="EMBL" id="SLXL01000004">
    <property type="protein sequence ID" value="TCP23114.1"/>
    <property type="molecule type" value="Genomic_DNA"/>
</dbReference>
<evidence type="ECO:0000256" key="3">
    <source>
        <dbReference type="ARBA" id="ARBA00022692"/>
    </source>
</evidence>
<organism evidence="7 8">
    <name type="scientific">Rhodovulum adriaticum</name>
    <name type="common">Rhodopseudomonas adriatica</name>
    <dbReference type="NCBI Taxonomy" id="35804"/>
    <lineage>
        <taxon>Bacteria</taxon>
        <taxon>Pseudomonadati</taxon>
        <taxon>Pseudomonadota</taxon>
        <taxon>Alphaproteobacteria</taxon>
        <taxon>Rhodobacterales</taxon>
        <taxon>Paracoccaceae</taxon>
        <taxon>Rhodovulum</taxon>
    </lineage>
</organism>
<dbReference type="Pfam" id="PF03739">
    <property type="entry name" value="LptF_LptG"/>
    <property type="match status" value="1"/>
</dbReference>
<keyword evidence="8" id="KW-1185">Reference proteome</keyword>
<gene>
    <name evidence="7" type="ORF">EV656_10485</name>
</gene>
<dbReference type="PANTHER" id="PTHR33529">
    <property type="entry name" value="SLR0882 PROTEIN-RELATED"/>
    <property type="match status" value="1"/>
</dbReference>
<evidence type="ECO:0000256" key="4">
    <source>
        <dbReference type="ARBA" id="ARBA00022989"/>
    </source>
</evidence>
<dbReference type="NCBIfam" id="TIGR04408">
    <property type="entry name" value="LptG_lptG"/>
    <property type="match status" value="1"/>
</dbReference>